<accession>A0A6A4H2Q1</accession>
<proteinExistence type="predicted"/>
<sequence>MRCDDCERFASFRPKVSIPSSTLEVPRLHQFPKAQQLVLDGDADLECYAAEIRRLQSKILLIEQKRSRLNGYLEHYRSLAAPLWKIPDEVLGLIFGYLCDGHAKLQKIGIDKPSIPVLRLSAVCSHWQSVLHSTPSLWSNFVVSFTAGGMPAFDAVKLFLERSKDVKLRVKVTFDHRGSSLRLQKMTSHPAFLALASQAHRWETLHLFGKRPEDMCILRPPFISSCPELRELRLSHFRKRENVVALDFAPMPKLTCFLAEYFHALDPAQSLPWHQLNVLKVNAKHDVPRLVELCENLRELIVDIDPRRMVRTYLPILHLLFSNPSNPAGPEADVVQKLLDALSFPSLTELDLSNFTDNDVISCTGSILVAFIEKCSSTLEYLTLENICVSDTDLLTILHKIPDPSSTKVACPLSTTFIENLSVLPQSTNPDSPILLPNLLGLYLTIRKEFDETGFTDMIISRSCISDIDKGACDLGSFEKLKLIVTAGEPVSIRKD</sequence>
<dbReference type="SUPFAM" id="SSF81383">
    <property type="entry name" value="F-box domain"/>
    <property type="match status" value="1"/>
</dbReference>
<organism evidence="2 3">
    <name type="scientific">Gymnopus androsaceus JB14</name>
    <dbReference type="NCBI Taxonomy" id="1447944"/>
    <lineage>
        <taxon>Eukaryota</taxon>
        <taxon>Fungi</taxon>
        <taxon>Dikarya</taxon>
        <taxon>Basidiomycota</taxon>
        <taxon>Agaricomycotina</taxon>
        <taxon>Agaricomycetes</taxon>
        <taxon>Agaricomycetidae</taxon>
        <taxon>Agaricales</taxon>
        <taxon>Marasmiineae</taxon>
        <taxon>Omphalotaceae</taxon>
        <taxon>Gymnopus</taxon>
    </lineage>
</organism>
<evidence type="ECO:0000259" key="1">
    <source>
        <dbReference type="Pfam" id="PF12937"/>
    </source>
</evidence>
<dbReference type="AlphaFoldDB" id="A0A6A4H2Q1"/>
<protein>
    <recommendedName>
        <fullName evidence="1">F-box domain-containing protein</fullName>
    </recommendedName>
</protein>
<dbReference type="Pfam" id="PF12937">
    <property type="entry name" value="F-box-like"/>
    <property type="match status" value="1"/>
</dbReference>
<gene>
    <name evidence="2" type="ORF">BT96DRAFT_924996</name>
</gene>
<dbReference type="Gene3D" id="3.80.10.10">
    <property type="entry name" value="Ribonuclease Inhibitor"/>
    <property type="match status" value="1"/>
</dbReference>
<keyword evidence="3" id="KW-1185">Reference proteome</keyword>
<dbReference type="OrthoDB" id="2998842at2759"/>
<reference evidence="2" key="1">
    <citation type="journal article" date="2019" name="Environ. Microbiol.">
        <title>Fungal ecological strategies reflected in gene transcription - a case study of two litter decomposers.</title>
        <authorList>
            <person name="Barbi F."/>
            <person name="Kohler A."/>
            <person name="Barry K."/>
            <person name="Baskaran P."/>
            <person name="Daum C."/>
            <person name="Fauchery L."/>
            <person name="Ihrmark K."/>
            <person name="Kuo A."/>
            <person name="LaButti K."/>
            <person name="Lipzen A."/>
            <person name="Morin E."/>
            <person name="Grigoriev I.V."/>
            <person name="Henrissat B."/>
            <person name="Lindahl B."/>
            <person name="Martin F."/>
        </authorList>
    </citation>
    <scope>NUCLEOTIDE SEQUENCE</scope>
    <source>
        <strain evidence="2">JB14</strain>
    </source>
</reference>
<evidence type="ECO:0000313" key="2">
    <source>
        <dbReference type="EMBL" id="KAE9391960.1"/>
    </source>
</evidence>
<dbReference type="InterPro" id="IPR032675">
    <property type="entry name" value="LRR_dom_sf"/>
</dbReference>
<dbReference type="InterPro" id="IPR001810">
    <property type="entry name" value="F-box_dom"/>
</dbReference>
<dbReference type="EMBL" id="ML769608">
    <property type="protein sequence ID" value="KAE9391960.1"/>
    <property type="molecule type" value="Genomic_DNA"/>
</dbReference>
<dbReference type="SUPFAM" id="SSF52047">
    <property type="entry name" value="RNI-like"/>
    <property type="match status" value="1"/>
</dbReference>
<dbReference type="Gene3D" id="1.20.1280.50">
    <property type="match status" value="1"/>
</dbReference>
<evidence type="ECO:0000313" key="3">
    <source>
        <dbReference type="Proteomes" id="UP000799118"/>
    </source>
</evidence>
<dbReference type="Proteomes" id="UP000799118">
    <property type="component" value="Unassembled WGS sequence"/>
</dbReference>
<dbReference type="InterPro" id="IPR036047">
    <property type="entry name" value="F-box-like_dom_sf"/>
</dbReference>
<name>A0A6A4H2Q1_9AGAR</name>
<feature type="domain" description="F-box" evidence="1">
    <location>
        <begin position="84"/>
        <end position="142"/>
    </location>
</feature>